<accession>A0A8R7PVP2</accession>
<feature type="region of interest" description="Disordered" evidence="1">
    <location>
        <begin position="1"/>
        <end position="59"/>
    </location>
</feature>
<evidence type="ECO:0000256" key="1">
    <source>
        <dbReference type="SAM" id="MobiDB-lite"/>
    </source>
</evidence>
<organism evidence="2 3">
    <name type="scientific">Triticum urartu</name>
    <name type="common">Red wild einkorn</name>
    <name type="synonym">Crithodium urartu</name>
    <dbReference type="NCBI Taxonomy" id="4572"/>
    <lineage>
        <taxon>Eukaryota</taxon>
        <taxon>Viridiplantae</taxon>
        <taxon>Streptophyta</taxon>
        <taxon>Embryophyta</taxon>
        <taxon>Tracheophyta</taxon>
        <taxon>Spermatophyta</taxon>
        <taxon>Magnoliopsida</taxon>
        <taxon>Liliopsida</taxon>
        <taxon>Poales</taxon>
        <taxon>Poaceae</taxon>
        <taxon>BOP clade</taxon>
        <taxon>Pooideae</taxon>
        <taxon>Triticodae</taxon>
        <taxon>Triticeae</taxon>
        <taxon>Triticinae</taxon>
        <taxon>Triticum</taxon>
    </lineage>
</organism>
<dbReference type="AlphaFoldDB" id="A0A8R7PVP2"/>
<reference evidence="2" key="2">
    <citation type="submission" date="2018-03" db="EMBL/GenBank/DDBJ databases">
        <title>The Triticum urartu genome reveals the dynamic nature of wheat genome evolution.</title>
        <authorList>
            <person name="Ling H."/>
            <person name="Ma B."/>
            <person name="Shi X."/>
            <person name="Liu H."/>
            <person name="Dong L."/>
            <person name="Sun H."/>
            <person name="Cao Y."/>
            <person name="Gao Q."/>
            <person name="Zheng S."/>
            <person name="Li Y."/>
            <person name="Yu Y."/>
            <person name="Du H."/>
            <person name="Qi M."/>
            <person name="Li Y."/>
            <person name="Yu H."/>
            <person name="Cui Y."/>
            <person name="Wang N."/>
            <person name="Chen C."/>
            <person name="Wu H."/>
            <person name="Zhao Y."/>
            <person name="Zhang J."/>
            <person name="Li Y."/>
            <person name="Zhou W."/>
            <person name="Zhang B."/>
            <person name="Hu W."/>
            <person name="Eijk M."/>
            <person name="Tang J."/>
            <person name="Witsenboer H."/>
            <person name="Zhao S."/>
            <person name="Li Z."/>
            <person name="Zhang A."/>
            <person name="Wang D."/>
            <person name="Liang C."/>
        </authorList>
    </citation>
    <scope>NUCLEOTIDE SEQUENCE [LARGE SCALE GENOMIC DNA]</scope>
    <source>
        <strain evidence="2">cv. G1812</strain>
    </source>
</reference>
<protein>
    <submittedName>
        <fullName evidence="2">Uncharacterized protein</fullName>
    </submittedName>
</protein>
<reference evidence="3" key="1">
    <citation type="journal article" date="2013" name="Nature">
        <title>Draft genome of the wheat A-genome progenitor Triticum urartu.</title>
        <authorList>
            <person name="Ling H.Q."/>
            <person name="Zhao S."/>
            <person name="Liu D."/>
            <person name="Wang J."/>
            <person name="Sun H."/>
            <person name="Zhang C."/>
            <person name="Fan H."/>
            <person name="Li D."/>
            <person name="Dong L."/>
            <person name="Tao Y."/>
            <person name="Gao C."/>
            <person name="Wu H."/>
            <person name="Li Y."/>
            <person name="Cui Y."/>
            <person name="Guo X."/>
            <person name="Zheng S."/>
            <person name="Wang B."/>
            <person name="Yu K."/>
            <person name="Liang Q."/>
            <person name="Yang W."/>
            <person name="Lou X."/>
            <person name="Chen J."/>
            <person name="Feng M."/>
            <person name="Jian J."/>
            <person name="Zhang X."/>
            <person name="Luo G."/>
            <person name="Jiang Y."/>
            <person name="Liu J."/>
            <person name="Wang Z."/>
            <person name="Sha Y."/>
            <person name="Zhang B."/>
            <person name="Wu H."/>
            <person name="Tang D."/>
            <person name="Shen Q."/>
            <person name="Xue P."/>
            <person name="Zou S."/>
            <person name="Wang X."/>
            <person name="Liu X."/>
            <person name="Wang F."/>
            <person name="Yang Y."/>
            <person name="An X."/>
            <person name="Dong Z."/>
            <person name="Zhang K."/>
            <person name="Zhang X."/>
            <person name="Luo M.C."/>
            <person name="Dvorak J."/>
            <person name="Tong Y."/>
            <person name="Wang J."/>
            <person name="Yang H."/>
            <person name="Li Z."/>
            <person name="Wang D."/>
            <person name="Zhang A."/>
            <person name="Wang J."/>
        </authorList>
    </citation>
    <scope>NUCLEOTIDE SEQUENCE</scope>
    <source>
        <strain evidence="3">cv. G1812</strain>
    </source>
</reference>
<feature type="compositionally biased region" description="Pro residues" evidence="1">
    <location>
        <begin position="12"/>
        <end position="24"/>
    </location>
</feature>
<name>A0A8R7PVP2_TRIUA</name>
<evidence type="ECO:0000313" key="3">
    <source>
        <dbReference type="Proteomes" id="UP000015106"/>
    </source>
</evidence>
<evidence type="ECO:0000313" key="2">
    <source>
        <dbReference type="EnsemblPlants" id="TuG1812G0300004329.01.T01.cds435816"/>
    </source>
</evidence>
<proteinExistence type="predicted"/>
<dbReference type="Proteomes" id="UP000015106">
    <property type="component" value="Chromosome 3"/>
</dbReference>
<sequence length="59" mass="6399">MFRRTSSCPHFTSPPPTPPPPHPPSGCGEGDKEPPRRPLPRCRLQLLPPTCPPARHAAA</sequence>
<reference evidence="2" key="3">
    <citation type="submission" date="2022-06" db="UniProtKB">
        <authorList>
            <consortium name="EnsemblPlants"/>
        </authorList>
    </citation>
    <scope>IDENTIFICATION</scope>
</reference>
<dbReference type="Gramene" id="TuG1812G0300004329.01.T01">
    <property type="protein sequence ID" value="TuG1812G0300004329.01.T01.cds435816"/>
    <property type="gene ID" value="TuG1812G0300004329.01"/>
</dbReference>
<dbReference type="EnsemblPlants" id="TuG1812G0300004329.01.T01">
    <property type="protein sequence ID" value="TuG1812G0300004329.01.T01.cds435816"/>
    <property type="gene ID" value="TuG1812G0300004329.01"/>
</dbReference>
<keyword evidence="3" id="KW-1185">Reference proteome</keyword>